<name>A0A9P4GWR9_9PLEO</name>
<protein>
    <submittedName>
        <fullName evidence="2">Uncharacterized protein</fullName>
    </submittedName>
</protein>
<evidence type="ECO:0000313" key="2">
    <source>
        <dbReference type="EMBL" id="KAF2023306.1"/>
    </source>
</evidence>
<dbReference type="OrthoDB" id="10459171at2759"/>
<evidence type="ECO:0000313" key="3">
    <source>
        <dbReference type="Proteomes" id="UP000799777"/>
    </source>
</evidence>
<comment type="caution">
    <text evidence="2">The sequence shown here is derived from an EMBL/GenBank/DDBJ whole genome shotgun (WGS) entry which is preliminary data.</text>
</comment>
<accession>A0A9P4GWR9</accession>
<gene>
    <name evidence="2" type="ORF">EK21DRAFT_118890</name>
</gene>
<feature type="region of interest" description="Disordered" evidence="1">
    <location>
        <begin position="100"/>
        <end position="175"/>
    </location>
</feature>
<dbReference type="Proteomes" id="UP000799777">
    <property type="component" value="Unassembled WGS sequence"/>
</dbReference>
<dbReference type="AlphaFoldDB" id="A0A9P4GWR9"/>
<dbReference type="EMBL" id="ML978360">
    <property type="protein sequence ID" value="KAF2023306.1"/>
    <property type="molecule type" value="Genomic_DNA"/>
</dbReference>
<evidence type="ECO:0000256" key="1">
    <source>
        <dbReference type="SAM" id="MobiDB-lite"/>
    </source>
</evidence>
<sequence>MPHIPLTAHAPQSKLSMQRETTLDLASTLSRLSTTFLNPQPSPQVPTLPLPKATARQDYFNSKGLQLSLTDSWLEHPPPPPPKLSLHLPRLFATKHARPSLQDIRHPCPSSPALESPPCLPDLRRHSIDLASWLDKPPTPPPKDTAPNTPQFLRKTRRVKTAPITPGINPLTPPQ</sequence>
<proteinExistence type="predicted"/>
<keyword evidence="3" id="KW-1185">Reference proteome</keyword>
<organism evidence="2 3">
    <name type="scientific">Setomelanomma holmii</name>
    <dbReference type="NCBI Taxonomy" id="210430"/>
    <lineage>
        <taxon>Eukaryota</taxon>
        <taxon>Fungi</taxon>
        <taxon>Dikarya</taxon>
        <taxon>Ascomycota</taxon>
        <taxon>Pezizomycotina</taxon>
        <taxon>Dothideomycetes</taxon>
        <taxon>Pleosporomycetidae</taxon>
        <taxon>Pleosporales</taxon>
        <taxon>Pleosporineae</taxon>
        <taxon>Phaeosphaeriaceae</taxon>
        <taxon>Setomelanomma</taxon>
    </lineage>
</organism>
<reference evidence="2" key="1">
    <citation type="journal article" date="2020" name="Stud. Mycol.">
        <title>101 Dothideomycetes genomes: a test case for predicting lifestyles and emergence of pathogens.</title>
        <authorList>
            <person name="Haridas S."/>
            <person name="Albert R."/>
            <person name="Binder M."/>
            <person name="Bloem J."/>
            <person name="Labutti K."/>
            <person name="Salamov A."/>
            <person name="Andreopoulos B."/>
            <person name="Baker S."/>
            <person name="Barry K."/>
            <person name="Bills G."/>
            <person name="Bluhm B."/>
            <person name="Cannon C."/>
            <person name="Castanera R."/>
            <person name="Culley D."/>
            <person name="Daum C."/>
            <person name="Ezra D."/>
            <person name="Gonzalez J."/>
            <person name="Henrissat B."/>
            <person name="Kuo A."/>
            <person name="Liang C."/>
            <person name="Lipzen A."/>
            <person name="Lutzoni F."/>
            <person name="Magnuson J."/>
            <person name="Mondo S."/>
            <person name="Nolan M."/>
            <person name="Ohm R."/>
            <person name="Pangilinan J."/>
            <person name="Park H.-J."/>
            <person name="Ramirez L."/>
            <person name="Alfaro M."/>
            <person name="Sun H."/>
            <person name="Tritt A."/>
            <person name="Yoshinaga Y."/>
            <person name="Zwiers L.-H."/>
            <person name="Turgeon B."/>
            <person name="Goodwin S."/>
            <person name="Spatafora J."/>
            <person name="Crous P."/>
            <person name="Grigoriev I."/>
        </authorList>
    </citation>
    <scope>NUCLEOTIDE SEQUENCE</scope>
    <source>
        <strain evidence="2">CBS 110217</strain>
    </source>
</reference>